<evidence type="ECO:0000313" key="5">
    <source>
        <dbReference type="EMBL" id="MFD0930366.1"/>
    </source>
</evidence>
<proteinExistence type="inferred from homology"/>
<comment type="caution">
    <text evidence="5">The sequence shown here is derived from an EMBL/GenBank/DDBJ whole genome shotgun (WGS) entry which is preliminary data.</text>
</comment>
<sequence>MKDREIKTTVILPVYNGLPYLKSSIQSVLTQSLSDFEFIIINDGSKDSSEIDIKQFSDLRIRYFTQTNCSLATTLNRAIALSNSDYIARIDQDDIMMPTRLDKQLKYMKQHPEVAMVGTWSKIIKDNHPTLRNHTHAISDKAIKLELLFDNPFVHSSIMIRKSVLDMVGGYCEDKSRQPPEDYELWSRISRNYKLSNIPEYLMEYREVDTSMSRTGVNPFLENVTKISSENLYYWLKDSYSLQECLQLSCLYHGFRSQQKSPSALSKRKAIKMYLLAVDKISENIKENNTEFNIIVDKQLKQIKSRFLYSYIPSFLKPLLKSLRNKVLGKG</sequence>
<evidence type="ECO:0000313" key="6">
    <source>
        <dbReference type="Proteomes" id="UP001597106"/>
    </source>
</evidence>
<dbReference type="CDD" id="cd00761">
    <property type="entry name" value="Glyco_tranf_GTA_type"/>
    <property type="match status" value="1"/>
</dbReference>
<dbReference type="PANTHER" id="PTHR43685:SF5">
    <property type="entry name" value="GLYCOSYLTRANSFERASE EPSE-RELATED"/>
    <property type="match status" value="1"/>
</dbReference>
<dbReference type="EC" id="2.4.-.-" evidence="5"/>
<comment type="similarity">
    <text evidence="1">Belongs to the glycosyltransferase 2 family.</text>
</comment>
<dbReference type="InterPro" id="IPR001173">
    <property type="entry name" value="Glyco_trans_2-like"/>
</dbReference>
<dbReference type="Proteomes" id="UP001597106">
    <property type="component" value="Unassembled WGS sequence"/>
</dbReference>
<dbReference type="PANTHER" id="PTHR43685">
    <property type="entry name" value="GLYCOSYLTRANSFERASE"/>
    <property type="match status" value="1"/>
</dbReference>
<organism evidence="5 6">
    <name type="scientific">Methylophilus glucosoxydans</name>
    <dbReference type="NCBI Taxonomy" id="752553"/>
    <lineage>
        <taxon>Bacteria</taxon>
        <taxon>Pseudomonadati</taxon>
        <taxon>Pseudomonadota</taxon>
        <taxon>Betaproteobacteria</taxon>
        <taxon>Nitrosomonadales</taxon>
        <taxon>Methylophilaceae</taxon>
        <taxon>Methylophilus</taxon>
    </lineage>
</organism>
<dbReference type="SUPFAM" id="SSF53448">
    <property type="entry name" value="Nucleotide-diphospho-sugar transferases"/>
    <property type="match status" value="1"/>
</dbReference>
<dbReference type="GO" id="GO:0016757">
    <property type="term" value="F:glycosyltransferase activity"/>
    <property type="evidence" value="ECO:0007669"/>
    <property type="project" value="UniProtKB-KW"/>
</dbReference>
<protein>
    <submittedName>
        <fullName evidence="5">Glycosyltransferase family A protein</fullName>
        <ecNumber evidence="5">2.4.-.-</ecNumber>
    </submittedName>
</protein>
<gene>
    <name evidence="5" type="ORF">ACFQ1T_11320</name>
</gene>
<evidence type="ECO:0000256" key="2">
    <source>
        <dbReference type="ARBA" id="ARBA00022676"/>
    </source>
</evidence>
<feature type="domain" description="Glycosyltransferase 2-like" evidence="4">
    <location>
        <begin position="9"/>
        <end position="165"/>
    </location>
</feature>
<name>A0ABW3GIB4_9PROT</name>
<reference evidence="6" key="1">
    <citation type="journal article" date="2019" name="Int. J. Syst. Evol. Microbiol.">
        <title>The Global Catalogue of Microorganisms (GCM) 10K type strain sequencing project: providing services to taxonomists for standard genome sequencing and annotation.</title>
        <authorList>
            <consortium name="The Broad Institute Genomics Platform"/>
            <consortium name="The Broad Institute Genome Sequencing Center for Infectious Disease"/>
            <person name="Wu L."/>
            <person name="Ma J."/>
        </authorList>
    </citation>
    <scope>NUCLEOTIDE SEQUENCE [LARGE SCALE GENOMIC DNA]</scope>
    <source>
        <strain evidence="6">CCUG 59685</strain>
    </source>
</reference>
<dbReference type="RefSeq" id="WP_379076692.1">
    <property type="nucleotide sequence ID" value="NZ_JBHTJW010000002.1"/>
</dbReference>
<evidence type="ECO:0000256" key="1">
    <source>
        <dbReference type="ARBA" id="ARBA00006739"/>
    </source>
</evidence>
<dbReference type="Pfam" id="PF00535">
    <property type="entry name" value="Glycos_transf_2"/>
    <property type="match status" value="1"/>
</dbReference>
<dbReference type="Gene3D" id="3.90.550.10">
    <property type="entry name" value="Spore Coat Polysaccharide Biosynthesis Protein SpsA, Chain A"/>
    <property type="match status" value="1"/>
</dbReference>
<evidence type="ECO:0000256" key="3">
    <source>
        <dbReference type="ARBA" id="ARBA00022679"/>
    </source>
</evidence>
<keyword evidence="2 5" id="KW-0328">Glycosyltransferase</keyword>
<dbReference type="EMBL" id="JBHTJW010000002">
    <property type="protein sequence ID" value="MFD0930366.1"/>
    <property type="molecule type" value="Genomic_DNA"/>
</dbReference>
<dbReference type="InterPro" id="IPR050834">
    <property type="entry name" value="Glycosyltransf_2"/>
</dbReference>
<keyword evidence="3 5" id="KW-0808">Transferase</keyword>
<dbReference type="InterPro" id="IPR029044">
    <property type="entry name" value="Nucleotide-diphossugar_trans"/>
</dbReference>
<accession>A0ABW3GIB4</accession>
<evidence type="ECO:0000259" key="4">
    <source>
        <dbReference type="Pfam" id="PF00535"/>
    </source>
</evidence>
<keyword evidence="6" id="KW-1185">Reference proteome</keyword>